<accession>A0ABP9QF66</accession>
<gene>
    <name evidence="1" type="ORF">GCM10023214_25320</name>
</gene>
<dbReference type="InterPro" id="IPR036661">
    <property type="entry name" value="Luciferase-like_sf"/>
</dbReference>
<dbReference type="SUPFAM" id="SSF51679">
    <property type="entry name" value="Bacterial luciferase-like"/>
    <property type="match status" value="1"/>
</dbReference>
<reference evidence="2" key="1">
    <citation type="journal article" date="2019" name="Int. J. Syst. Evol. Microbiol.">
        <title>The Global Catalogue of Microorganisms (GCM) 10K type strain sequencing project: providing services to taxonomists for standard genome sequencing and annotation.</title>
        <authorList>
            <consortium name="The Broad Institute Genomics Platform"/>
            <consortium name="The Broad Institute Genome Sequencing Center for Infectious Disease"/>
            <person name="Wu L."/>
            <person name="Ma J."/>
        </authorList>
    </citation>
    <scope>NUCLEOTIDE SEQUENCE [LARGE SCALE GENOMIC DNA]</scope>
    <source>
        <strain evidence="2">JCM 18054</strain>
    </source>
</reference>
<evidence type="ECO:0000313" key="2">
    <source>
        <dbReference type="Proteomes" id="UP001500192"/>
    </source>
</evidence>
<dbReference type="EMBL" id="BAABIB010000056">
    <property type="protein sequence ID" value="GAA5160861.1"/>
    <property type="molecule type" value="Genomic_DNA"/>
</dbReference>
<dbReference type="RefSeq" id="WP_346053800.1">
    <property type="nucleotide sequence ID" value="NZ_BAABIB010000056.1"/>
</dbReference>
<evidence type="ECO:0000313" key="1">
    <source>
        <dbReference type="EMBL" id="GAA5160861.1"/>
    </source>
</evidence>
<dbReference type="Proteomes" id="UP001500192">
    <property type="component" value="Unassembled WGS sequence"/>
</dbReference>
<dbReference type="Gene3D" id="3.20.20.30">
    <property type="entry name" value="Luciferase-like domain"/>
    <property type="match status" value="1"/>
</dbReference>
<sequence>MGIHEPGVLVSQARNADRDGLDVVTMTDHPYAAEQFEAYAALGYVLGATTHSSCSPAVVTR</sequence>
<comment type="caution">
    <text evidence="1">The sequence shown here is derived from an EMBL/GenBank/DDBJ whole genome shotgun (WGS) entry which is preliminary data.</text>
</comment>
<protein>
    <submittedName>
        <fullName evidence="1">Uncharacterized protein</fullName>
    </submittedName>
</protein>
<organism evidence="1 2">
    <name type="scientific">Amycolatopsis dongchuanensis</name>
    <dbReference type="NCBI Taxonomy" id="1070866"/>
    <lineage>
        <taxon>Bacteria</taxon>
        <taxon>Bacillati</taxon>
        <taxon>Actinomycetota</taxon>
        <taxon>Actinomycetes</taxon>
        <taxon>Pseudonocardiales</taxon>
        <taxon>Pseudonocardiaceae</taxon>
        <taxon>Amycolatopsis</taxon>
    </lineage>
</organism>
<name>A0ABP9QF66_9PSEU</name>
<proteinExistence type="predicted"/>
<keyword evidence="2" id="KW-1185">Reference proteome</keyword>